<sequence>MAENQEASAQWMRQALFRGVSLIQEALLNFRIHGFENKIQAITWNGFSTTIQGPPREESYIAHEFDRSLVSEPNDQSTVLTALYCMEAIAYTTELVNATLRGIATTVDELDCKLENTRREVKYYSVEDKSAAADFVHQVFRVILKSGEQYIIDLTGHQFGFHETVLPVSDYLSSRVRKLVGKNPVGSAKLKQVRLVKYFKPETTHELALPLDCHYALAMDRALLKWETVADQKLDRIIDLPEEQYLEKRTEFLEYLRVGLVNCREEMVERGLIRYTSDGTTLATDLS</sequence>
<name>A0A6A6H932_VIRVR</name>
<dbReference type="EMBL" id="ML991800">
    <property type="protein sequence ID" value="KAF2234180.1"/>
    <property type="molecule type" value="Genomic_DNA"/>
</dbReference>
<evidence type="ECO:0000313" key="1">
    <source>
        <dbReference type="EMBL" id="KAF2234180.1"/>
    </source>
</evidence>
<dbReference type="OrthoDB" id="3946546at2759"/>
<dbReference type="AlphaFoldDB" id="A0A6A6H932"/>
<gene>
    <name evidence="1" type="ORF">EV356DRAFT_515613</name>
</gene>
<reference evidence="1" key="1">
    <citation type="journal article" date="2020" name="Stud. Mycol.">
        <title>101 Dothideomycetes genomes: a test case for predicting lifestyles and emergence of pathogens.</title>
        <authorList>
            <person name="Haridas S."/>
            <person name="Albert R."/>
            <person name="Binder M."/>
            <person name="Bloem J."/>
            <person name="Labutti K."/>
            <person name="Salamov A."/>
            <person name="Andreopoulos B."/>
            <person name="Baker S."/>
            <person name="Barry K."/>
            <person name="Bills G."/>
            <person name="Bluhm B."/>
            <person name="Cannon C."/>
            <person name="Castanera R."/>
            <person name="Culley D."/>
            <person name="Daum C."/>
            <person name="Ezra D."/>
            <person name="Gonzalez J."/>
            <person name="Henrissat B."/>
            <person name="Kuo A."/>
            <person name="Liang C."/>
            <person name="Lipzen A."/>
            <person name="Lutzoni F."/>
            <person name="Magnuson J."/>
            <person name="Mondo S."/>
            <person name="Nolan M."/>
            <person name="Ohm R."/>
            <person name="Pangilinan J."/>
            <person name="Park H.-J."/>
            <person name="Ramirez L."/>
            <person name="Alfaro M."/>
            <person name="Sun H."/>
            <person name="Tritt A."/>
            <person name="Yoshinaga Y."/>
            <person name="Zwiers L.-H."/>
            <person name="Turgeon B."/>
            <person name="Goodwin S."/>
            <person name="Spatafora J."/>
            <person name="Crous P."/>
            <person name="Grigoriev I."/>
        </authorList>
    </citation>
    <scope>NUCLEOTIDE SEQUENCE</scope>
    <source>
        <strain evidence="1">Tuck. ex Michener</strain>
    </source>
</reference>
<accession>A0A6A6H932</accession>
<keyword evidence="2" id="KW-1185">Reference proteome</keyword>
<dbReference type="Proteomes" id="UP000800092">
    <property type="component" value="Unassembled WGS sequence"/>
</dbReference>
<organism evidence="1 2">
    <name type="scientific">Viridothelium virens</name>
    <name type="common">Speckled blister lichen</name>
    <name type="synonym">Trypethelium virens</name>
    <dbReference type="NCBI Taxonomy" id="1048519"/>
    <lineage>
        <taxon>Eukaryota</taxon>
        <taxon>Fungi</taxon>
        <taxon>Dikarya</taxon>
        <taxon>Ascomycota</taxon>
        <taxon>Pezizomycotina</taxon>
        <taxon>Dothideomycetes</taxon>
        <taxon>Dothideomycetes incertae sedis</taxon>
        <taxon>Trypetheliales</taxon>
        <taxon>Trypetheliaceae</taxon>
        <taxon>Viridothelium</taxon>
    </lineage>
</organism>
<proteinExistence type="predicted"/>
<protein>
    <submittedName>
        <fullName evidence="1">Uncharacterized protein</fullName>
    </submittedName>
</protein>
<evidence type="ECO:0000313" key="2">
    <source>
        <dbReference type="Proteomes" id="UP000800092"/>
    </source>
</evidence>